<evidence type="ECO:0000313" key="4">
    <source>
        <dbReference type="Proteomes" id="UP001178507"/>
    </source>
</evidence>
<dbReference type="InterPro" id="IPR003034">
    <property type="entry name" value="SAP_dom"/>
</dbReference>
<dbReference type="Proteomes" id="UP001178507">
    <property type="component" value="Unassembled WGS sequence"/>
</dbReference>
<protein>
    <recommendedName>
        <fullName evidence="2">SAP domain-containing protein</fullName>
    </recommendedName>
</protein>
<evidence type="ECO:0000259" key="2">
    <source>
        <dbReference type="PROSITE" id="PS50800"/>
    </source>
</evidence>
<feature type="compositionally biased region" description="Basic and acidic residues" evidence="1">
    <location>
        <begin position="164"/>
        <end position="174"/>
    </location>
</feature>
<gene>
    <name evidence="3" type="ORF">EVOR1521_LOCUS3294</name>
</gene>
<dbReference type="AlphaFoldDB" id="A0AA36HRU6"/>
<accession>A0AA36HRU6</accession>
<sequence>MALSFVGWRPAALWALPAPRSRCRCLAQDWKTQASTLSSTLVVLLQALRRASAKERRVRLQEANMSQLRIISAGLRLRICKSQEDLVRKIADALAEDDKLAQKPIGKYLRPLPEDEAEQFQQRITDLKSRQLRKLCRALRLSTEGRKAHLAREITRELLERHRSGHQMEAETHQTEPFVPGLDNGQEAHDVSESEEVLERQETGQDNQSAVLVPIVLENDDHRRTVQKEQKREQRRSRLREILSQELHAVAST</sequence>
<dbReference type="EMBL" id="CAUJNA010000200">
    <property type="protein sequence ID" value="CAJ1373492.1"/>
    <property type="molecule type" value="Genomic_DNA"/>
</dbReference>
<keyword evidence="4" id="KW-1185">Reference proteome</keyword>
<dbReference type="PROSITE" id="PS50800">
    <property type="entry name" value="SAP"/>
    <property type="match status" value="1"/>
</dbReference>
<feature type="compositionally biased region" description="Basic and acidic residues" evidence="1">
    <location>
        <begin position="186"/>
        <end position="203"/>
    </location>
</feature>
<comment type="caution">
    <text evidence="3">The sequence shown here is derived from an EMBL/GenBank/DDBJ whole genome shotgun (WGS) entry which is preliminary data.</text>
</comment>
<name>A0AA36HRU6_9DINO</name>
<reference evidence="3" key="1">
    <citation type="submission" date="2023-08" db="EMBL/GenBank/DDBJ databases">
        <authorList>
            <person name="Chen Y."/>
            <person name="Shah S."/>
            <person name="Dougan E. K."/>
            <person name="Thang M."/>
            <person name="Chan C."/>
        </authorList>
    </citation>
    <scope>NUCLEOTIDE SEQUENCE</scope>
</reference>
<proteinExistence type="predicted"/>
<organism evidence="3 4">
    <name type="scientific">Effrenium voratum</name>
    <dbReference type="NCBI Taxonomy" id="2562239"/>
    <lineage>
        <taxon>Eukaryota</taxon>
        <taxon>Sar</taxon>
        <taxon>Alveolata</taxon>
        <taxon>Dinophyceae</taxon>
        <taxon>Suessiales</taxon>
        <taxon>Symbiodiniaceae</taxon>
        <taxon>Effrenium</taxon>
    </lineage>
</organism>
<feature type="domain" description="SAP" evidence="2">
    <location>
        <begin position="124"/>
        <end position="158"/>
    </location>
</feature>
<evidence type="ECO:0000256" key="1">
    <source>
        <dbReference type="SAM" id="MobiDB-lite"/>
    </source>
</evidence>
<evidence type="ECO:0000313" key="3">
    <source>
        <dbReference type="EMBL" id="CAJ1373492.1"/>
    </source>
</evidence>
<feature type="region of interest" description="Disordered" evidence="1">
    <location>
        <begin position="164"/>
        <end position="211"/>
    </location>
</feature>